<evidence type="ECO:0000256" key="4">
    <source>
        <dbReference type="ARBA" id="ARBA00022741"/>
    </source>
</evidence>
<dbReference type="CDD" id="cd00075">
    <property type="entry name" value="HATPase"/>
    <property type="match status" value="1"/>
</dbReference>
<evidence type="ECO:0000256" key="2">
    <source>
        <dbReference type="ARBA" id="ARBA00012438"/>
    </source>
</evidence>
<dbReference type="InterPro" id="IPR050980">
    <property type="entry name" value="2C_sensor_his_kinase"/>
</dbReference>
<dbReference type="RefSeq" id="WP_179908938.1">
    <property type="nucleotide sequence ID" value="NZ_CP058910.1"/>
</dbReference>
<evidence type="ECO:0000256" key="3">
    <source>
        <dbReference type="ARBA" id="ARBA00022679"/>
    </source>
</evidence>
<sequence>MGFEQRQDFARQVADLNKYGQALNQCESVDEVVSLTLEAVTILFELTDVTVVEVRDGDLHVVGSTNPEVSAGGAPGDVARRAHETGETVTVTGEAAGIADDADTAATLAVPEGIVDEPICVLVVRSSSPDEFGDEVVRPMEILATHAATAISNIRSRERLERARQDLETRKEMIEMYDRLLRHDIGNDLQIIAGFADAVAEKVEDEQAGEYVSKIERAASNSADLIERVGDLMSTLEAQREPEPRDLRPLLEATVDDVTDQYESLSAEFDPDDFDYRVYAGDLLDSVFTNVLTNAAVHNEGDVTVDLYAEAPAPDRLVVGMADDGVGIDPDLRGEIFEMGVKGPDSEGTGFGLGFVRALTESYGGTVAVRGSDAGGADFRVTLERV</sequence>
<dbReference type="GeneID" id="56079787"/>
<evidence type="ECO:0000256" key="5">
    <source>
        <dbReference type="ARBA" id="ARBA00022777"/>
    </source>
</evidence>
<keyword evidence="6" id="KW-0067">ATP-binding</keyword>
<dbReference type="Gene3D" id="1.10.287.130">
    <property type="match status" value="1"/>
</dbReference>
<dbReference type="PANTHER" id="PTHR44936:SF10">
    <property type="entry name" value="SENSOR PROTEIN RSTB"/>
    <property type="match status" value="1"/>
</dbReference>
<evidence type="ECO:0000313" key="9">
    <source>
        <dbReference type="Proteomes" id="UP000509667"/>
    </source>
</evidence>
<evidence type="ECO:0000256" key="6">
    <source>
        <dbReference type="ARBA" id="ARBA00022840"/>
    </source>
</evidence>
<dbReference type="PRINTS" id="PR00344">
    <property type="entry name" value="BCTRLSENSOR"/>
</dbReference>
<dbReference type="SMART" id="SM00387">
    <property type="entry name" value="HATPase_c"/>
    <property type="match status" value="1"/>
</dbReference>
<dbReference type="InterPro" id="IPR005467">
    <property type="entry name" value="His_kinase_dom"/>
</dbReference>
<dbReference type="EMBL" id="CP058910">
    <property type="protein sequence ID" value="QLH79063.1"/>
    <property type="molecule type" value="Genomic_DNA"/>
</dbReference>
<dbReference type="OrthoDB" id="3369at2157"/>
<accession>A0A7D5P251</accession>
<dbReference type="Proteomes" id="UP000509667">
    <property type="component" value="Chromosome"/>
</dbReference>
<protein>
    <recommendedName>
        <fullName evidence="2">histidine kinase</fullName>
        <ecNumber evidence="2">2.7.13.3</ecNumber>
    </recommendedName>
</protein>
<evidence type="ECO:0000256" key="1">
    <source>
        <dbReference type="ARBA" id="ARBA00000085"/>
    </source>
</evidence>
<dbReference type="InterPro" id="IPR004358">
    <property type="entry name" value="Sig_transdc_His_kin-like_C"/>
</dbReference>
<dbReference type="SMART" id="SM00065">
    <property type="entry name" value="GAF"/>
    <property type="match status" value="1"/>
</dbReference>
<feature type="domain" description="Histidine kinase" evidence="7">
    <location>
        <begin position="180"/>
        <end position="386"/>
    </location>
</feature>
<dbReference type="Gene3D" id="3.30.450.40">
    <property type="match status" value="1"/>
</dbReference>
<keyword evidence="9" id="KW-1185">Reference proteome</keyword>
<proteinExistence type="predicted"/>
<dbReference type="InterPro" id="IPR003018">
    <property type="entry name" value="GAF"/>
</dbReference>
<dbReference type="EC" id="2.7.13.3" evidence="2"/>
<dbReference type="SUPFAM" id="SSF55781">
    <property type="entry name" value="GAF domain-like"/>
    <property type="match status" value="1"/>
</dbReference>
<dbReference type="SUPFAM" id="SSF55874">
    <property type="entry name" value="ATPase domain of HSP90 chaperone/DNA topoisomerase II/histidine kinase"/>
    <property type="match status" value="1"/>
</dbReference>
<reference evidence="8 9" key="1">
    <citation type="submission" date="2020-07" db="EMBL/GenBank/DDBJ databases">
        <title>Halosimplex pelagicum sp. nov. and Halosimplex rubrum sp. nov., isolated from salted brown alga Laminaria, and emended description of the genus Halosimplex.</title>
        <authorList>
            <person name="Cui H."/>
        </authorList>
    </citation>
    <scope>NUCLEOTIDE SEQUENCE [LARGE SCALE GENOMIC DNA]</scope>
    <source>
        <strain evidence="8 9">R27</strain>
    </source>
</reference>
<evidence type="ECO:0000259" key="7">
    <source>
        <dbReference type="PROSITE" id="PS50109"/>
    </source>
</evidence>
<dbReference type="InterPro" id="IPR036890">
    <property type="entry name" value="HATPase_C_sf"/>
</dbReference>
<comment type="catalytic activity">
    <reaction evidence="1">
        <text>ATP + protein L-histidine = ADP + protein N-phospho-L-histidine.</text>
        <dbReference type="EC" id="2.7.13.3"/>
    </reaction>
</comment>
<dbReference type="GO" id="GO:0005524">
    <property type="term" value="F:ATP binding"/>
    <property type="evidence" value="ECO:0007669"/>
    <property type="project" value="UniProtKB-KW"/>
</dbReference>
<organism evidence="8 9">
    <name type="scientific">Halosimplex rubrum</name>
    <dbReference type="NCBI Taxonomy" id="869889"/>
    <lineage>
        <taxon>Archaea</taxon>
        <taxon>Methanobacteriati</taxon>
        <taxon>Methanobacteriota</taxon>
        <taxon>Stenosarchaea group</taxon>
        <taxon>Halobacteria</taxon>
        <taxon>Halobacteriales</taxon>
        <taxon>Haloarculaceae</taxon>
        <taxon>Halosimplex</taxon>
    </lineage>
</organism>
<dbReference type="Pfam" id="PF13492">
    <property type="entry name" value="GAF_3"/>
    <property type="match status" value="1"/>
</dbReference>
<dbReference type="GO" id="GO:0004673">
    <property type="term" value="F:protein histidine kinase activity"/>
    <property type="evidence" value="ECO:0007669"/>
    <property type="project" value="UniProtKB-EC"/>
</dbReference>
<dbReference type="Gene3D" id="3.30.565.10">
    <property type="entry name" value="Histidine kinase-like ATPase, C-terminal domain"/>
    <property type="match status" value="1"/>
</dbReference>
<dbReference type="InterPro" id="IPR003594">
    <property type="entry name" value="HATPase_dom"/>
</dbReference>
<dbReference type="Pfam" id="PF02518">
    <property type="entry name" value="HATPase_c"/>
    <property type="match status" value="1"/>
</dbReference>
<keyword evidence="3" id="KW-0808">Transferase</keyword>
<keyword evidence="4" id="KW-0547">Nucleotide-binding</keyword>
<dbReference type="InterPro" id="IPR029016">
    <property type="entry name" value="GAF-like_dom_sf"/>
</dbReference>
<dbReference type="PANTHER" id="PTHR44936">
    <property type="entry name" value="SENSOR PROTEIN CREC"/>
    <property type="match status" value="1"/>
</dbReference>
<dbReference type="KEGG" id="hrr:HZS55_17950"/>
<dbReference type="AlphaFoldDB" id="A0A7D5P251"/>
<keyword evidence="5" id="KW-0418">Kinase</keyword>
<dbReference type="PROSITE" id="PS50109">
    <property type="entry name" value="HIS_KIN"/>
    <property type="match status" value="1"/>
</dbReference>
<evidence type="ECO:0000313" key="8">
    <source>
        <dbReference type="EMBL" id="QLH79063.1"/>
    </source>
</evidence>
<gene>
    <name evidence="8" type="ORF">HZS55_17950</name>
</gene>
<name>A0A7D5P251_9EURY</name>